<protein>
    <submittedName>
        <fullName evidence="2">Uncharacterized protein</fullName>
    </submittedName>
</protein>
<gene>
    <name evidence="2" type="ORF">KB449_11880</name>
</gene>
<name>A0ABT6TI81_9BACL</name>
<keyword evidence="3" id="KW-1185">Reference proteome</keyword>
<feature type="region of interest" description="Disordered" evidence="1">
    <location>
        <begin position="30"/>
        <end position="63"/>
    </location>
</feature>
<comment type="caution">
    <text evidence="2">The sequence shown here is derived from an EMBL/GenBank/DDBJ whole genome shotgun (WGS) entry which is preliminary data.</text>
</comment>
<dbReference type="EMBL" id="JAGRPV010000001">
    <property type="protein sequence ID" value="MDI4645669.1"/>
    <property type="molecule type" value="Genomic_DNA"/>
</dbReference>
<evidence type="ECO:0000313" key="2">
    <source>
        <dbReference type="EMBL" id="MDI4645669.1"/>
    </source>
</evidence>
<dbReference type="Proteomes" id="UP001161691">
    <property type="component" value="Unassembled WGS sequence"/>
</dbReference>
<organism evidence="2 3">
    <name type="scientific">Cohnella hashimotonis</name>
    <dbReference type="NCBI Taxonomy" id="2826895"/>
    <lineage>
        <taxon>Bacteria</taxon>
        <taxon>Bacillati</taxon>
        <taxon>Bacillota</taxon>
        <taxon>Bacilli</taxon>
        <taxon>Bacillales</taxon>
        <taxon>Paenibacillaceae</taxon>
        <taxon>Cohnella</taxon>
    </lineage>
</organism>
<dbReference type="RefSeq" id="WP_282908574.1">
    <property type="nucleotide sequence ID" value="NZ_JAGRPV010000001.1"/>
</dbReference>
<reference evidence="2" key="1">
    <citation type="submission" date="2023-04" db="EMBL/GenBank/DDBJ databases">
        <title>Comparative genomic analysis of Cohnella hashimotonis sp. nov., isolated from the International Space Station.</title>
        <authorList>
            <person name="Venkateswaran K."/>
            <person name="Simpson A."/>
        </authorList>
    </citation>
    <scope>NUCLEOTIDE SEQUENCE</scope>
    <source>
        <strain evidence="2">F6_2S_P_1</strain>
    </source>
</reference>
<evidence type="ECO:0000256" key="1">
    <source>
        <dbReference type="SAM" id="MobiDB-lite"/>
    </source>
</evidence>
<feature type="compositionally biased region" description="Basic residues" evidence="1">
    <location>
        <begin position="42"/>
        <end position="55"/>
    </location>
</feature>
<evidence type="ECO:0000313" key="3">
    <source>
        <dbReference type="Proteomes" id="UP001161691"/>
    </source>
</evidence>
<proteinExistence type="predicted"/>
<accession>A0ABT6TI81</accession>
<sequence>MCPIWQRSRDRMPEGASAIGRTLVVRMRRHEPVRDSRIPKNVSKRSKYDRRRRANARSSNAKN</sequence>